<sequence length="93" mass="10632">VKKRPGLIISPDEYNKSGQDVIIVFMTSRVNSEKRIGDYRIKNWQDSGLPKPTLLRMKFATIARSIIDKRIGRLAQPDQENFKAVLQSFLLGD</sequence>
<accession>A0A382VRR4</accession>
<feature type="non-terminal residue" evidence="1">
    <location>
        <position position="1"/>
    </location>
</feature>
<dbReference type="Pfam" id="PF02452">
    <property type="entry name" value="PemK_toxin"/>
    <property type="match status" value="1"/>
</dbReference>
<organism evidence="1">
    <name type="scientific">marine metagenome</name>
    <dbReference type="NCBI Taxonomy" id="408172"/>
    <lineage>
        <taxon>unclassified sequences</taxon>
        <taxon>metagenomes</taxon>
        <taxon>ecological metagenomes</taxon>
    </lineage>
</organism>
<dbReference type="GO" id="GO:0003677">
    <property type="term" value="F:DNA binding"/>
    <property type="evidence" value="ECO:0007669"/>
    <property type="project" value="InterPro"/>
</dbReference>
<dbReference type="InterPro" id="IPR003477">
    <property type="entry name" value="PemK-like"/>
</dbReference>
<dbReference type="Gene3D" id="2.30.30.110">
    <property type="match status" value="1"/>
</dbReference>
<evidence type="ECO:0000313" key="1">
    <source>
        <dbReference type="EMBL" id="SVD49219.1"/>
    </source>
</evidence>
<dbReference type="SUPFAM" id="SSF50118">
    <property type="entry name" value="Cell growth inhibitor/plasmid maintenance toxic component"/>
    <property type="match status" value="1"/>
</dbReference>
<reference evidence="1" key="1">
    <citation type="submission" date="2018-05" db="EMBL/GenBank/DDBJ databases">
        <authorList>
            <person name="Lanie J.A."/>
            <person name="Ng W.-L."/>
            <person name="Kazmierczak K.M."/>
            <person name="Andrzejewski T.M."/>
            <person name="Davidsen T.M."/>
            <person name="Wayne K.J."/>
            <person name="Tettelin H."/>
            <person name="Glass J.I."/>
            <person name="Rusch D."/>
            <person name="Podicherti R."/>
            <person name="Tsui H.-C.T."/>
            <person name="Winkler M.E."/>
        </authorList>
    </citation>
    <scope>NUCLEOTIDE SEQUENCE</scope>
</reference>
<protein>
    <recommendedName>
        <fullName evidence="2">Type II toxin-antitoxin system PemK/MazF family toxin</fullName>
    </recommendedName>
</protein>
<name>A0A382VRR4_9ZZZZ</name>
<gene>
    <name evidence="1" type="ORF">METZ01_LOCUS402073</name>
</gene>
<dbReference type="EMBL" id="UINC01154117">
    <property type="protein sequence ID" value="SVD49219.1"/>
    <property type="molecule type" value="Genomic_DNA"/>
</dbReference>
<dbReference type="InterPro" id="IPR011067">
    <property type="entry name" value="Plasmid_toxin/cell-grow_inhib"/>
</dbReference>
<proteinExistence type="predicted"/>
<evidence type="ECO:0008006" key="2">
    <source>
        <dbReference type="Google" id="ProtNLM"/>
    </source>
</evidence>
<dbReference type="AlphaFoldDB" id="A0A382VRR4"/>